<dbReference type="Proteomes" id="UP000035681">
    <property type="component" value="Unplaced"/>
</dbReference>
<dbReference type="GO" id="GO:0007165">
    <property type="term" value="P:signal transduction"/>
    <property type="evidence" value="ECO:0007669"/>
    <property type="project" value="TreeGrafter"/>
</dbReference>
<evidence type="ECO:0000256" key="3">
    <source>
        <dbReference type="SAM" id="SignalP"/>
    </source>
</evidence>
<dbReference type="InterPro" id="IPR017853">
    <property type="entry name" value="GH"/>
</dbReference>
<protein>
    <submittedName>
        <fullName evidence="6">Chitin-binding type-2 domain-containing protein</fullName>
    </submittedName>
</protein>
<sequence length="1050" mass="121757">MKTFLLTSLLVLGSLQSTLAVIGFDAIVPMSVSTLQCLHREGYRFFIARAWESVGNYDYTGIQNIKNARNAGFEYVDAYIFPCLRSGCAHAANQVEATIDKLHSSGAKIGMLWLDIERYAWPADHNSNRNFISAMVSAAEAKGVKVGIYSNYYNWEAIVGLDYSAHKNLPLWWANYNGHQDYTGFRSFGGWTKPAIHQYTGDVNGGCGVDLDQSWDETFNNNYQSHYDPKKYEDFKIVPLNYLCYGYSYQRFGKIPLGKCNQYYMICNFGYNSGVIESCGEGNIFDEGKGCIPASSHKHCHHHNSENDDRDIAVRQLAKDIKYCNQGAGIYRGHTGSNICSKELLICTEERKPILISCKAGYIISLNPLSQFLGKKIECVKKEDCQFEVTHKVTPVTMDMMIRYCQIKNNIGEYNHFKNRKEKICRNWYVSCGIDTIRELIFCPQSQIFDERIGFCRRKQYEDECIDKKLCTKQNMWKLIPLGHCKEEYIYCYGDIPHTKRCEHHNIFDPHTMRCVSRLNNKYCDKDDGMYPSIPSLTPEKCKKRESIKISCSEVLKCKGGVFEKYVCPHLTRYDEKYDNCIIDKSCKKYTNINTCIEGELFTNNNCEYIFSCRNGAFVEKKCKSNLLNPVEYDECDKCYRDIRINKDHQNNYDNNYHGMEKESCEDHDTIPSPKNNEYYYCYDGSWYLKQCKGDEKYDVHYKMCRIDGVSNNYNHKEPQLYQCIDHISPLIPDYNDCTTFYMCLKGKYKAIKCPAGSTFNFKGSLKDKNVCLYNSKCHLPLHKRKCNNGDKLLTHSCNKYYECHHNKWIEKHCDKRRYFNGQSCSKNIICPENEDLYPIPKPEYPDNTLPNQPNYPDNYCYEGKIREHEEYCNRAYKCVNGKEVVKKCKGESVYSWVHKSCIFDTTYCGDKKICKNGERGNTREVLDRINDSSFDKDSVTKFIRCYNNKWYDKKCKDGYVFDVIKLKCYVKDLYPNLPNDNNMSCIESGGAAGYKAHDYDCRKFYQCAHGKWVEKDCGPGTAWNQKIVTCDHIGKVPNCNSNSNNINPY</sequence>
<evidence type="ECO:0000259" key="4">
    <source>
        <dbReference type="PROSITE" id="PS50940"/>
    </source>
</evidence>
<feature type="domain" description="Chitin-binding type-2" evidence="4">
    <location>
        <begin position="402"/>
        <end position="467"/>
    </location>
</feature>
<evidence type="ECO:0000256" key="2">
    <source>
        <dbReference type="ARBA" id="ARBA00022729"/>
    </source>
</evidence>
<dbReference type="Pfam" id="PF01183">
    <property type="entry name" value="Glyco_hydro_25"/>
    <property type="match status" value="1"/>
</dbReference>
<evidence type="ECO:0000256" key="1">
    <source>
        <dbReference type="ARBA" id="ARBA00010646"/>
    </source>
</evidence>
<dbReference type="AlphaFoldDB" id="A0AAF5CQC9"/>
<dbReference type="InterPro" id="IPR051595">
    <property type="entry name" value="GH25_Enzymes"/>
</dbReference>
<dbReference type="Pfam" id="PF01607">
    <property type="entry name" value="CBM_14"/>
    <property type="match status" value="2"/>
</dbReference>
<dbReference type="GO" id="GO:0016998">
    <property type="term" value="P:cell wall macromolecule catabolic process"/>
    <property type="evidence" value="ECO:0007669"/>
    <property type="project" value="InterPro"/>
</dbReference>
<dbReference type="SUPFAM" id="SSF51445">
    <property type="entry name" value="(Trans)glycosidases"/>
    <property type="match status" value="1"/>
</dbReference>
<dbReference type="GO" id="GO:0003796">
    <property type="term" value="F:lysozyme activity"/>
    <property type="evidence" value="ECO:0007669"/>
    <property type="project" value="InterPro"/>
</dbReference>
<feature type="domain" description="Chitin-binding type-2" evidence="4">
    <location>
        <begin position="858"/>
        <end position="911"/>
    </location>
</feature>
<dbReference type="WBParaSite" id="TCONS_00000165.p1">
    <property type="protein sequence ID" value="TCONS_00000165.p1"/>
    <property type="gene ID" value="XLOC_000190"/>
</dbReference>
<organism evidence="5 6">
    <name type="scientific">Strongyloides stercoralis</name>
    <name type="common">Threadworm</name>
    <dbReference type="NCBI Taxonomy" id="6248"/>
    <lineage>
        <taxon>Eukaryota</taxon>
        <taxon>Metazoa</taxon>
        <taxon>Ecdysozoa</taxon>
        <taxon>Nematoda</taxon>
        <taxon>Chromadorea</taxon>
        <taxon>Rhabditida</taxon>
        <taxon>Tylenchina</taxon>
        <taxon>Panagrolaimomorpha</taxon>
        <taxon>Strongyloidoidea</taxon>
        <taxon>Strongyloididae</taxon>
        <taxon>Strongyloides</taxon>
    </lineage>
</organism>
<dbReference type="PANTHER" id="PTHR23208">
    <property type="entry name" value="LYSOZYME PROTEIN"/>
    <property type="match status" value="1"/>
</dbReference>
<proteinExistence type="inferred from homology"/>
<feature type="signal peptide" evidence="3">
    <location>
        <begin position="1"/>
        <end position="20"/>
    </location>
</feature>
<feature type="domain" description="Chitin-binding type-2" evidence="4">
    <location>
        <begin position="468"/>
        <end position="526"/>
    </location>
</feature>
<dbReference type="PROSITE" id="PS51904">
    <property type="entry name" value="GLYCOSYL_HYDROL_F25_2"/>
    <property type="match status" value="1"/>
</dbReference>
<dbReference type="SUPFAM" id="SSF57625">
    <property type="entry name" value="Invertebrate chitin-binding proteins"/>
    <property type="match status" value="4"/>
</dbReference>
<accession>A0AAF5CQC9</accession>
<dbReference type="Gene3D" id="2.170.140.10">
    <property type="entry name" value="Chitin binding domain"/>
    <property type="match status" value="1"/>
</dbReference>
<comment type="similarity">
    <text evidence="1">Belongs to the glycosyl hydrolase 25 family.</text>
</comment>
<dbReference type="PANTHER" id="PTHR23208:SF36">
    <property type="entry name" value="LYSOZYME-RELATED"/>
    <property type="match status" value="1"/>
</dbReference>
<dbReference type="InterPro" id="IPR002053">
    <property type="entry name" value="Glyco_hydro_25"/>
</dbReference>
<evidence type="ECO:0000313" key="6">
    <source>
        <dbReference type="WBParaSite" id="TCONS_00000165.p1"/>
    </source>
</evidence>
<dbReference type="GO" id="GO:0008061">
    <property type="term" value="F:chitin binding"/>
    <property type="evidence" value="ECO:0007669"/>
    <property type="project" value="InterPro"/>
</dbReference>
<feature type="chain" id="PRO_5041958389" evidence="3">
    <location>
        <begin position="21"/>
        <end position="1050"/>
    </location>
</feature>
<feature type="domain" description="Chitin-binding type-2" evidence="4">
    <location>
        <begin position="983"/>
        <end position="1042"/>
    </location>
</feature>
<name>A0AAF5CQC9_STRER</name>
<dbReference type="Gene3D" id="3.20.20.80">
    <property type="entry name" value="Glycosidases"/>
    <property type="match status" value="1"/>
</dbReference>
<feature type="domain" description="Chitin-binding type-2" evidence="4">
    <location>
        <begin position="241"/>
        <end position="302"/>
    </location>
</feature>
<dbReference type="GO" id="GO:0009253">
    <property type="term" value="P:peptidoglycan catabolic process"/>
    <property type="evidence" value="ECO:0007669"/>
    <property type="project" value="InterPro"/>
</dbReference>
<dbReference type="InterPro" id="IPR002557">
    <property type="entry name" value="Chitin-bd_dom"/>
</dbReference>
<dbReference type="SMART" id="SM00494">
    <property type="entry name" value="ChtBD2"/>
    <property type="match status" value="10"/>
</dbReference>
<keyword evidence="5" id="KW-1185">Reference proteome</keyword>
<feature type="domain" description="Chitin-binding type-2" evidence="4">
    <location>
        <begin position="721"/>
        <end position="780"/>
    </location>
</feature>
<evidence type="ECO:0000313" key="5">
    <source>
        <dbReference type="Proteomes" id="UP000035681"/>
    </source>
</evidence>
<dbReference type="CDD" id="cd06416">
    <property type="entry name" value="GH25_Lys1-like"/>
    <property type="match status" value="1"/>
</dbReference>
<keyword evidence="2 3" id="KW-0732">Signal</keyword>
<dbReference type="PROSITE" id="PS50940">
    <property type="entry name" value="CHIT_BIND_II"/>
    <property type="match status" value="6"/>
</dbReference>
<dbReference type="GO" id="GO:0045087">
    <property type="term" value="P:innate immune response"/>
    <property type="evidence" value="ECO:0007669"/>
    <property type="project" value="TreeGrafter"/>
</dbReference>
<dbReference type="GO" id="GO:0005576">
    <property type="term" value="C:extracellular region"/>
    <property type="evidence" value="ECO:0007669"/>
    <property type="project" value="InterPro"/>
</dbReference>
<reference evidence="6" key="1">
    <citation type="submission" date="2024-02" db="UniProtKB">
        <authorList>
            <consortium name="WormBaseParasite"/>
        </authorList>
    </citation>
    <scope>IDENTIFICATION</scope>
</reference>
<dbReference type="InterPro" id="IPR036508">
    <property type="entry name" value="Chitin-bd_dom_sf"/>
</dbReference>